<dbReference type="Proteomes" id="UP000886523">
    <property type="component" value="Unassembled WGS sequence"/>
</dbReference>
<evidence type="ECO:0000313" key="2">
    <source>
        <dbReference type="EMBL" id="KAF9505860.1"/>
    </source>
</evidence>
<reference evidence="2" key="1">
    <citation type="journal article" date="2020" name="Nat. Commun.">
        <title>Large-scale genome sequencing of mycorrhizal fungi provides insights into the early evolution of symbiotic traits.</title>
        <authorList>
            <person name="Miyauchi S."/>
            <person name="Kiss E."/>
            <person name="Kuo A."/>
            <person name="Drula E."/>
            <person name="Kohler A."/>
            <person name="Sanchez-Garcia M."/>
            <person name="Morin E."/>
            <person name="Andreopoulos B."/>
            <person name="Barry K.W."/>
            <person name="Bonito G."/>
            <person name="Buee M."/>
            <person name="Carver A."/>
            <person name="Chen C."/>
            <person name="Cichocki N."/>
            <person name="Clum A."/>
            <person name="Culley D."/>
            <person name="Crous P.W."/>
            <person name="Fauchery L."/>
            <person name="Girlanda M."/>
            <person name="Hayes R.D."/>
            <person name="Keri Z."/>
            <person name="LaButti K."/>
            <person name="Lipzen A."/>
            <person name="Lombard V."/>
            <person name="Magnuson J."/>
            <person name="Maillard F."/>
            <person name="Murat C."/>
            <person name="Nolan M."/>
            <person name="Ohm R.A."/>
            <person name="Pangilinan J."/>
            <person name="Pereira M.F."/>
            <person name="Perotto S."/>
            <person name="Peter M."/>
            <person name="Pfister S."/>
            <person name="Riley R."/>
            <person name="Sitrit Y."/>
            <person name="Stielow J.B."/>
            <person name="Szollosi G."/>
            <person name="Zifcakova L."/>
            <person name="Stursova M."/>
            <person name="Spatafora J.W."/>
            <person name="Tedersoo L."/>
            <person name="Vaario L.M."/>
            <person name="Yamada A."/>
            <person name="Yan M."/>
            <person name="Wang P."/>
            <person name="Xu J."/>
            <person name="Bruns T."/>
            <person name="Baldrian P."/>
            <person name="Vilgalys R."/>
            <person name="Dunand C."/>
            <person name="Henrissat B."/>
            <person name="Grigoriev I.V."/>
            <person name="Hibbett D."/>
            <person name="Nagy L.G."/>
            <person name="Martin F.M."/>
        </authorList>
    </citation>
    <scope>NUCLEOTIDE SEQUENCE</scope>
    <source>
        <strain evidence="2">UP504</strain>
    </source>
</reference>
<organism evidence="2 3">
    <name type="scientific">Hydnum rufescens UP504</name>
    <dbReference type="NCBI Taxonomy" id="1448309"/>
    <lineage>
        <taxon>Eukaryota</taxon>
        <taxon>Fungi</taxon>
        <taxon>Dikarya</taxon>
        <taxon>Basidiomycota</taxon>
        <taxon>Agaricomycotina</taxon>
        <taxon>Agaricomycetes</taxon>
        <taxon>Cantharellales</taxon>
        <taxon>Hydnaceae</taxon>
        <taxon>Hydnum</taxon>
    </lineage>
</organism>
<dbReference type="OrthoDB" id="4935642at2759"/>
<keyword evidence="3" id="KW-1185">Reference proteome</keyword>
<evidence type="ECO:0000256" key="1">
    <source>
        <dbReference type="SAM" id="SignalP"/>
    </source>
</evidence>
<evidence type="ECO:0008006" key="4">
    <source>
        <dbReference type="Google" id="ProtNLM"/>
    </source>
</evidence>
<comment type="caution">
    <text evidence="2">The sequence shown here is derived from an EMBL/GenBank/DDBJ whole genome shotgun (WGS) entry which is preliminary data.</text>
</comment>
<sequence length="219" mass="22731">MKTSVVSFTAALSLLPTFTTALVGIDWKVSGAPASGLKDVTFPFSLANAPHKSGYFFAQQFSFSGQSDAGYTGFQPRPDSGGGPIIHAVFSSFIQGTTTSDVNCHDGADGILNTQGTTWSATVVNTATKLRIPVGSYMLPAGTGGITGSQVGFVEYYPWNAATHTCSSLPYTWVTFGIPTTLSGGSGSLGDAYEYGDCVGKVGFQTSRTSLGVQVDVGF</sequence>
<protein>
    <recommendedName>
        <fullName evidence="4">Secreted protein</fullName>
    </recommendedName>
</protein>
<proteinExistence type="predicted"/>
<dbReference type="AlphaFoldDB" id="A0A9P6AID2"/>
<dbReference type="EMBL" id="MU129134">
    <property type="protein sequence ID" value="KAF9505860.1"/>
    <property type="molecule type" value="Genomic_DNA"/>
</dbReference>
<gene>
    <name evidence="2" type="ORF">BS47DRAFT_1378217</name>
</gene>
<evidence type="ECO:0000313" key="3">
    <source>
        <dbReference type="Proteomes" id="UP000886523"/>
    </source>
</evidence>
<feature type="chain" id="PRO_5040120254" description="Secreted protein" evidence="1">
    <location>
        <begin position="22"/>
        <end position="219"/>
    </location>
</feature>
<name>A0A9P6AID2_9AGAM</name>
<accession>A0A9P6AID2</accession>
<feature type="signal peptide" evidence="1">
    <location>
        <begin position="1"/>
        <end position="21"/>
    </location>
</feature>
<keyword evidence="1" id="KW-0732">Signal</keyword>